<evidence type="ECO:0000313" key="10">
    <source>
        <dbReference type="Proteomes" id="UP000239649"/>
    </source>
</evidence>
<comment type="caution">
    <text evidence="9">The sequence shown here is derived from an EMBL/GenBank/DDBJ whole genome shotgun (WGS) entry which is preliminary data.</text>
</comment>
<dbReference type="GO" id="GO:0006611">
    <property type="term" value="P:protein export from nucleus"/>
    <property type="evidence" value="ECO:0007669"/>
    <property type="project" value="TreeGrafter"/>
</dbReference>
<dbReference type="EMBL" id="LHPF02000002">
    <property type="protein sequence ID" value="PSC75864.1"/>
    <property type="molecule type" value="Genomic_DNA"/>
</dbReference>
<dbReference type="OrthoDB" id="5548448at2759"/>
<sequence length="1123" mass="115385">MDPAVVAGFAEACAGLHHPATRVQAEAALLEFRLNASVEACVGVLQASGDEGVRFQALLALREVVLGRWAVVGAQARQATLQFLLHTSLVQLAADPRPLLRTQVNATAAAIIKRSWVEANPAEQEQQLSAIHTQAAAVGTAAARRAGLELLTAVVEEFSPHTASQLGLSWEVHELCRESLESCYLHRLLLHALGSAREAAPAAASGADAAGVCLAALRLLSAVLGWSFSRAGGSGVWRMLDSGRPAAEAASLRPPDSWREALLAPDSWGWLAQLAHAVCQPQAAETPLMSAALRVVEQLCGLRGDIFWGCDTTGSRAALGLPSQPSQRGSHLAAMLRLLLPWLSPPAAAVAAARWSAAHAGQAGGEARLLSACRALLAAAGVHRAAGFDAASPALGLTAAGAAGTLGVLGVLSELTTAVLAAAADPPGEADDWAGEAADLLLEMWVELVYDSCRGPMGSSQAAVQAAAAVFAAVTDKGLTLAAAEALEDDEEVEGGEGLQAEEQLARVAALGRASARLSLPLLAERLQGCLGALQQALQQGADPSVPLEQLCWLAALCAAVLADAGDGETPLVPLPVAQAGEAAAAGGAGAGADPAQRLSAGLLALGGHCLVQAGQVGASPRLVEVAAASLARWADTYLATEEEGMPALRAAFGAGSQGGGQAAQMLVSLVMSALTRYPGERALHDIACARLLPALLRRPAARQAVVDSPAWHTLCDAVGRGDAGLLQLAEKVQRRLLQSLLLAAGDGWQGDAGSWAGHLLESTAVQLRQAGASDAAARAALQRADGLHLVVSLIERLRGAVRGTQPATQAALFQQFTSVAPALATLFDACRTQPVAVTLILKLAGEVVEHHSSYLSPADAQALCSWSLRLLQLYSAHNLGQVSAATEALGDRYLDLHALIKLLTKLTQGDWDAGTWRHTNGAHGAPPAGGAPQAAAVDVAALVFTGLDILVPLLSLELLKFPKLCRAYFALLAHMLEAYPERMAQLPPRVFQTLLSTLQFGVGATGDEEVTQAVFEAAAALAWFHVQETAAGGPGLGSNNAAGADGLTPLGTLLQASLQRLIHGEAGLEAVDHAAEAVLPMALADPPALQRAGEALVVAAAGVAKSSAQEAFTALVAQHLQS</sequence>
<reference evidence="9 10" key="1">
    <citation type="journal article" date="2018" name="Plant J.">
        <title>Genome sequences of Chlorella sorokiniana UTEX 1602 and Micractinium conductrix SAG 241.80: implications to maltose excretion by a green alga.</title>
        <authorList>
            <person name="Arriola M.B."/>
            <person name="Velmurugan N."/>
            <person name="Zhang Y."/>
            <person name="Plunkett M.H."/>
            <person name="Hondzo H."/>
            <person name="Barney B.M."/>
        </authorList>
    </citation>
    <scope>NUCLEOTIDE SEQUENCE [LARGE SCALE GENOMIC DNA]</scope>
    <source>
        <strain evidence="9 10">SAG 241.80</strain>
    </source>
</reference>
<dbReference type="InterPro" id="IPR044189">
    <property type="entry name" value="XPO4/7-like"/>
</dbReference>
<dbReference type="Proteomes" id="UP000239649">
    <property type="component" value="Unassembled WGS sequence"/>
</dbReference>
<protein>
    <recommendedName>
        <fullName evidence="8">Exportin-4</fullName>
    </recommendedName>
</protein>
<keyword evidence="6" id="KW-0653">Protein transport</keyword>
<dbReference type="GO" id="GO:0005737">
    <property type="term" value="C:cytoplasm"/>
    <property type="evidence" value="ECO:0007669"/>
    <property type="project" value="UniProtKB-SubCell"/>
</dbReference>
<dbReference type="InterPro" id="IPR016024">
    <property type="entry name" value="ARM-type_fold"/>
</dbReference>
<comment type="subcellular location">
    <subcellularLocation>
        <location evidence="2">Cytoplasm</location>
    </subcellularLocation>
    <subcellularLocation>
        <location evidence="1">Nucleus</location>
    </subcellularLocation>
</comment>
<dbReference type="SUPFAM" id="SSF48371">
    <property type="entry name" value="ARM repeat"/>
    <property type="match status" value="1"/>
</dbReference>
<dbReference type="Gene3D" id="1.25.10.10">
    <property type="entry name" value="Leucine-rich Repeat Variant"/>
    <property type="match status" value="1"/>
</dbReference>
<keyword evidence="10" id="KW-1185">Reference proteome</keyword>
<keyword evidence="4" id="KW-0813">Transport</keyword>
<dbReference type="AlphaFoldDB" id="A0A2P6VP40"/>
<keyword evidence="7" id="KW-0539">Nucleus</keyword>
<dbReference type="PANTHER" id="PTHR12596">
    <property type="entry name" value="EXPORTIN 4,7-RELATED"/>
    <property type="match status" value="1"/>
</dbReference>
<dbReference type="GO" id="GO:0005643">
    <property type="term" value="C:nuclear pore"/>
    <property type="evidence" value="ECO:0007669"/>
    <property type="project" value="TreeGrafter"/>
</dbReference>
<evidence type="ECO:0000256" key="8">
    <source>
        <dbReference type="ARBA" id="ARBA00040444"/>
    </source>
</evidence>
<gene>
    <name evidence="9" type="ORF">C2E20_1089</name>
</gene>
<evidence type="ECO:0000256" key="7">
    <source>
        <dbReference type="ARBA" id="ARBA00023242"/>
    </source>
</evidence>
<proteinExistence type="inferred from homology"/>
<evidence type="ECO:0000313" key="9">
    <source>
        <dbReference type="EMBL" id="PSC75864.1"/>
    </source>
</evidence>
<dbReference type="GO" id="GO:0005049">
    <property type="term" value="F:nuclear export signal receptor activity"/>
    <property type="evidence" value="ECO:0007669"/>
    <property type="project" value="InterPro"/>
</dbReference>
<accession>A0A2P6VP40</accession>
<organism evidence="9 10">
    <name type="scientific">Micractinium conductrix</name>
    <dbReference type="NCBI Taxonomy" id="554055"/>
    <lineage>
        <taxon>Eukaryota</taxon>
        <taxon>Viridiplantae</taxon>
        <taxon>Chlorophyta</taxon>
        <taxon>core chlorophytes</taxon>
        <taxon>Trebouxiophyceae</taxon>
        <taxon>Chlorellales</taxon>
        <taxon>Chlorellaceae</taxon>
        <taxon>Chlorella clade</taxon>
        <taxon>Micractinium</taxon>
    </lineage>
</organism>
<name>A0A2P6VP40_9CHLO</name>
<dbReference type="InterPro" id="IPR011989">
    <property type="entry name" value="ARM-like"/>
</dbReference>
<evidence type="ECO:0000256" key="6">
    <source>
        <dbReference type="ARBA" id="ARBA00022927"/>
    </source>
</evidence>
<dbReference type="STRING" id="554055.A0A2P6VP40"/>
<evidence type="ECO:0000256" key="5">
    <source>
        <dbReference type="ARBA" id="ARBA00022490"/>
    </source>
</evidence>
<keyword evidence="5" id="KW-0963">Cytoplasm</keyword>
<evidence type="ECO:0000256" key="1">
    <source>
        <dbReference type="ARBA" id="ARBA00004123"/>
    </source>
</evidence>
<evidence type="ECO:0000256" key="4">
    <source>
        <dbReference type="ARBA" id="ARBA00022448"/>
    </source>
</evidence>
<dbReference type="PANTHER" id="PTHR12596:SF1">
    <property type="entry name" value="EXPORTIN-4"/>
    <property type="match status" value="1"/>
</dbReference>
<evidence type="ECO:0000256" key="3">
    <source>
        <dbReference type="ARBA" id="ARBA00009466"/>
    </source>
</evidence>
<evidence type="ECO:0000256" key="2">
    <source>
        <dbReference type="ARBA" id="ARBA00004496"/>
    </source>
</evidence>
<comment type="similarity">
    <text evidence="3">Belongs to the exportin family.</text>
</comment>